<proteinExistence type="predicted"/>
<accession>A0ABY7K1X8</accession>
<dbReference type="RefSeq" id="WP_269444755.1">
    <property type="nucleotide sequence ID" value="NZ_CP097463.1"/>
</dbReference>
<protein>
    <submittedName>
        <fullName evidence="2">MarR family transcriptional regulator</fullName>
    </submittedName>
</protein>
<name>A0ABY7K1X8_9ACTN</name>
<dbReference type="InterPro" id="IPR052526">
    <property type="entry name" value="HTH-type_Bedaq_tolerance"/>
</dbReference>
<feature type="domain" description="HTH marR-type" evidence="1">
    <location>
        <begin position="1"/>
        <end position="132"/>
    </location>
</feature>
<dbReference type="InterPro" id="IPR036390">
    <property type="entry name" value="WH_DNA-bd_sf"/>
</dbReference>
<gene>
    <name evidence="2" type="ORF">M6B22_05430</name>
</gene>
<dbReference type="PANTHER" id="PTHR39515:SF2">
    <property type="entry name" value="HTH-TYPE TRANSCRIPTIONAL REGULATOR RV0880"/>
    <property type="match status" value="1"/>
</dbReference>
<reference evidence="2" key="1">
    <citation type="submission" date="2022-05" db="EMBL/GenBank/DDBJ databases">
        <title>Jatrophihabitans sp. SB3-54 whole genome sequence.</title>
        <authorList>
            <person name="Suh M.K."/>
            <person name="Eom M.K."/>
            <person name="Kim J.S."/>
            <person name="Kim H.S."/>
            <person name="Do H.E."/>
            <person name="Shin Y.K."/>
            <person name="Lee J.-S."/>
        </authorList>
    </citation>
    <scope>NUCLEOTIDE SEQUENCE</scope>
    <source>
        <strain evidence="2">SB3-54</strain>
    </source>
</reference>
<keyword evidence="3" id="KW-1185">Reference proteome</keyword>
<sequence>MDDQLRAVAEGIEHLTMWVRRRAPQQVSTSTVTTLDSLLARGPMRISDLAEREAISQPGMTTLVNRLEAAGYAERIADPTDGRATLVRITDLGRDVLAERHDARAQALLAEVKRLDPDDRALLVAALPAVRRLVNNPIRSEVTSS</sequence>
<dbReference type="PROSITE" id="PS50995">
    <property type="entry name" value="HTH_MARR_2"/>
    <property type="match status" value="1"/>
</dbReference>
<evidence type="ECO:0000259" key="1">
    <source>
        <dbReference type="PROSITE" id="PS50995"/>
    </source>
</evidence>
<dbReference type="PANTHER" id="PTHR39515">
    <property type="entry name" value="CONSERVED PROTEIN"/>
    <property type="match status" value="1"/>
</dbReference>
<dbReference type="Proteomes" id="UP001164693">
    <property type="component" value="Chromosome"/>
</dbReference>
<dbReference type="InterPro" id="IPR036388">
    <property type="entry name" value="WH-like_DNA-bd_sf"/>
</dbReference>
<dbReference type="Gene3D" id="1.10.10.10">
    <property type="entry name" value="Winged helix-like DNA-binding domain superfamily/Winged helix DNA-binding domain"/>
    <property type="match status" value="1"/>
</dbReference>
<dbReference type="EMBL" id="CP097463">
    <property type="protein sequence ID" value="WAX58205.1"/>
    <property type="molecule type" value="Genomic_DNA"/>
</dbReference>
<dbReference type="SUPFAM" id="SSF46785">
    <property type="entry name" value="Winged helix' DNA-binding domain"/>
    <property type="match status" value="1"/>
</dbReference>
<dbReference type="Pfam" id="PF12802">
    <property type="entry name" value="MarR_2"/>
    <property type="match status" value="1"/>
</dbReference>
<dbReference type="InterPro" id="IPR000835">
    <property type="entry name" value="HTH_MarR-typ"/>
</dbReference>
<dbReference type="SMART" id="SM00347">
    <property type="entry name" value="HTH_MARR"/>
    <property type="match status" value="1"/>
</dbReference>
<organism evidence="2 3">
    <name type="scientific">Jatrophihabitans cynanchi</name>
    <dbReference type="NCBI Taxonomy" id="2944128"/>
    <lineage>
        <taxon>Bacteria</taxon>
        <taxon>Bacillati</taxon>
        <taxon>Actinomycetota</taxon>
        <taxon>Actinomycetes</taxon>
        <taxon>Jatrophihabitantales</taxon>
        <taxon>Jatrophihabitantaceae</taxon>
        <taxon>Jatrophihabitans</taxon>
    </lineage>
</organism>
<evidence type="ECO:0000313" key="3">
    <source>
        <dbReference type="Proteomes" id="UP001164693"/>
    </source>
</evidence>
<evidence type="ECO:0000313" key="2">
    <source>
        <dbReference type="EMBL" id="WAX58205.1"/>
    </source>
</evidence>